<dbReference type="InterPro" id="IPR043815">
    <property type="entry name" value="DUF5797"/>
</dbReference>
<organism evidence="1 2">
    <name type="scientific">Halosimplex aquaticum</name>
    <dbReference type="NCBI Taxonomy" id="3026162"/>
    <lineage>
        <taxon>Archaea</taxon>
        <taxon>Methanobacteriati</taxon>
        <taxon>Methanobacteriota</taxon>
        <taxon>Stenosarchaea group</taxon>
        <taxon>Halobacteria</taxon>
        <taxon>Halobacteriales</taxon>
        <taxon>Haloarculaceae</taxon>
        <taxon>Halosimplex</taxon>
    </lineage>
</organism>
<keyword evidence="2" id="KW-1185">Reference proteome</keyword>
<proteinExistence type="predicted"/>
<protein>
    <submittedName>
        <fullName evidence="1">DUF5797 family protein</fullName>
    </submittedName>
</protein>
<comment type="caution">
    <text evidence="1">The sequence shown here is derived from an EMBL/GenBank/DDBJ whole genome shotgun (WGS) entry which is preliminary data.</text>
</comment>
<dbReference type="GeneID" id="78822560"/>
<dbReference type="Proteomes" id="UP001596432">
    <property type="component" value="Unassembled WGS sequence"/>
</dbReference>
<dbReference type="Pfam" id="PF19110">
    <property type="entry name" value="DUF5797"/>
    <property type="match status" value="1"/>
</dbReference>
<reference evidence="1 2" key="1">
    <citation type="journal article" date="2019" name="Int. J. Syst. Evol. Microbiol.">
        <title>The Global Catalogue of Microorganisms (GCM) 10K type strain sequencing project: providing services to taxonomists for standard genome sequencing and annotation.</title>
        <authorList>
            <consortium name="The Broad Institute Genomics Platform"/>
            <consortium name="The Broad Institute Genome Sequencing Center for Infectious Disease"/>
            <person name="Wu L."/>
            <person name="Ma J."/>
        </authorList>
    </citation>
    <scope>NUCLEOTIDE SEQUENCE [LARGE SCALE GENOMIC DNA]</scope>
    <source>
        <strain evidence="1 2">XZYJT29</strain>
    </source>
</reference>
<evidence type="ECO:0000313" key="2">
    <source>
        <dbReference type="Proteomes" id="UP001596432"/>
    </source>
</evidence>
<dbReference type="RefSeq" id="WP_274323294.1">
    <property type="nucleotide sequence ID" value="NZ_CP118158.1"/>
</dbReference>
<dbReference type="EMBL" id="JBHTAS010000001">
    <property type="protein sequence ID" value="MFC7142225.1"/>
    <property type="molecule type" value="Genomic_DNA"/>
</dbReference>
<dbReference type="AlphaFoldDB" id="A0ABD5YA29"/>
<gene>
    <name evidence="1" type="ORF">ACFQMA_20600</name>
</gene>
<sequence>MTLSDEARERLADVVALQPTKNAELQAQWEMDSGSDVHQYLESELKDYYYRNEDSLICATPEANELVGDEVEGEVNEQVVKAPPLQAAVIDVVPDHDAEPQSVVATLHALREAGFEPEPDVDDVRSALRSLTEKGVVERVQKTVPTYRLAVERDALDVERIDGDE</sequence>
<name>A0ABD5YA29_9EURY</name>
<evidence type="ECO:0000313" key="1">
    <source>
        <dbReference type="EMBL" id="MFC7142225.1"/>
    </source>
</evidence>
<accession>A0ABD5YA29</accession>